<organism evidence="1 2">
    <name type="scientific">Diaphorobacter ruginosibacter</name>
    <dbReference type="NCBI Taxonomy" id="1715720"/>
    <lineage>
        <taxon>Bacteria</taxon>
        <taxon>Pseudomonadati</taxon>
        <taxon>Pseudomonadota</taxon>
        <taxon>Betaproteobacteria</taxon>
        <taxon>Burkholderiales</taxon>
        <taxon>Comamonadaceae</taxon>
        <taxon>Diaphorobacter</taxon>
    </lineage>
</organism>
<sequence>MTRKSPPDDGKTHPFEQFPHMAKESTEQIWLAGLGAFAKAQQQGSKAFNSLVQDGMALQKQAQSLAQEHLQHAGEQMSQLASKMNARAAEPLDKLESLFEQRVAKAAQRLGLPTRQEMLALQERVEELTREVEQLRSAQPPATGARQRKT</sequence>
<dbReference type="EMBL" id="CP060714">
    <property type="protein sequence ID" value="QNN57823.1"/>
    <property type="molecule type" value="Genomic_DNA"/>
</dbReference>
<evidence type="ECO:0000313" key="2">
    <source>
        <dbReference type="Proteomes" id="UP000515811"/>
    </source>
</evidence>
<protein>
    <submittedName>
        <fullName evidence="1">Phasin family protein</fullName>
    </submittedName>
</protein>
<dbReference type="PANTHER" id="PTHR38664:SF1">
    <property type="entry name" value="SLR0058 PROTEIN"/>
    <property type="match status" value="1"/>
</dbReference>
<dbReference type="AlphaFoldDB" id="A0A7G9RQE8"/>
<dbReference type="Pfam" id="PF05597">
    <property type="entry name" value="Phasin"/>
    <property type="match status" value="1"/>
</dbReference>
<dbReference type="NCBIfam" id="TIGR01837">
    <property type="entry name" value="PHA_granule_1"/>
    <property type="match status" value="1"/>
</dbReference>
<keyword evidence="2" id="KW-1185">Reference proteome</keyword>
<reference evidence="1 2" key="1">
    <citation type="submission" date="2020-08" db="EMBL/GenBank/DDBJ databases">
        <title>Genome sequence of Diaphorobacter ruginosibacter DSM 27467T.</title>
        <authorList>
            <person name="Hyun D.-W."/>
            <person name="Bae J.-W."/>
        </authorList>
    </citation>
    <scope>NUCLEOTIDE SEQUENCE [LARGE SCALE GENOMIC DNA]</scope>
    <source>
        <strain evidence="1 2">DSM 27467</strain>
    </source>
</reference>
<dbReference type="InterPro" id="IPR008769">
    <property type="entry name" value="PhaF_PhaI"/>
</dbReference>
<dbReference type="Proteomes" id="UP000515811">
    <property type="component" value="Chromosome"/>
</dbReference>
<accession>A0A7G9RQE8</accession>
<dbReference type="RefSeq" id="WP_187598068.1">
    <property type="nucleotide sequence ID" value="NZ_CP060714.1"/>
</dbReference>
<dbReference type="PANTHER" id="PTHR38664">
    <property type="entry name" value="SLR0058 PROTEIN"/>
    <property type="match status" value="1"/>
</dbReference>
<proteinExistence type="predicted"/>
<name>A0A7G9RQE8_9BURK</name>
<evidence type="ECO:0000313" key="1">
    <source>
        <dbReference type="EMBL" id="QNN57823.1"/>
    </source>
</evidence>
<dbReference type="KEGG" id="drg:H9K76_02765"/>
<gene>
    <name evidence="1" type="ORF">H9K76_02765</name>
</gene>